<evidence type="ECO:0000256" key="1">
    <source>
        <dbReference type="SAM" id="MobiDB-lite"/>
    </source>
</evidence>
<dbReference type="RefSeq" id="XP_016620860.1">
    <property type="nucleotide sequence ID" value="XM_016763247.1"/>
</dbReference>
<dbReference type="AlphaFoldDB" id="A0A0D2EWG3"/>
<feature type="compositionally biased region" description="Polar residues" evidence="1">
    <location>
        <begin position="337"/>
        <end position="346"/>
    </location>
</feature>
<reference evidence="2" key="1">
    <citation type="submission" date="2015-01" db="EMBL/GenBank/DDBJ databases">
        <title>The Genome Sequence of Cladophialophora bantiana CBS 173.52.</title>
        <authorList>
            <consortium name="The Broad Institute Genomics Platform"/>
            <person name="Cuomo C."/>
            <person name="de Hoog S."/>
            <person name="Gorbushina A."/>
            <person name="Stielow B."/>
            <person name="Teixiera M."/>
            <person name="Abouelleil A."/>
            <person name="Chapman S.B."/>
            <person name="Priest M."/>
            <person name="Young S.K."/>
            <person name="Wortman J."/>
            <person name="Nusbaum C."/>
            <person name="Birren B."/>
        </authorList>
    </citation>
    <scope>NUCLEOTIDE SEQUENCE [LARGE SCALE GENOMIC DNA]</scope>
    <source>
        <strain evidence="2">CBS 173.52</strain>
    </source>
</reference>
<dbReference type="Proteomes" id="UP000053789">
    <property type="component" value="Unassembled WGS sequence"/>
</dbReference>
<accession>A0A0D2EWG3</accession>
<feature type="compositionally biased region" description="Polar residues" evidence="1">
    <location>
        <begin position="237"/>
        <end position="251"/>
    </location>
</feature>
<organism evidence="2 3">
    <name type="scientific">Cladophialophora bantiana (strain ATCC 10958 / CBS 173.52 / CDC B-1940 / NIH 8579)</name>
    <name type="common">Xylohypha bantiana</name>
    <dbReference type="NCBI Taxonomy" id="1442370"/>
    <lineage>
        <taxon>Eukaryota</taxon>
        <taxon>Fungi</taxon>
        <taxon>Dikarya</taxon>
        <taxon>Ascomycota</taxon>
        <taxon>Pezizomycotina</taxon>
        <taxon>Eurotiomycetes</taxon>
        <taxon>Chaetothyriomycetidae</taxon>
        <taxon>Chaetothyriales</taxon>
        <taxon>Herpotrichiellaceae</taxon>
        <taxon>Cladophialophora</taxon>
    </lineage>
</organism>
<dbReference type="VEuPathDB" id="FungiDB:Z519_05507"/>
<evidence type="ECO:0000313" key="3">
    <source>
        <dbReference type="Proteomes" id="UP000053789"/>
    </source>
</evidence>
<evidence type="ECO:0000313" key="2">
    <source>
        <dbReference type="EMBL" id="KIW94191.1"/>
    </source>
</evidence>
<gene>
    <name evidence="2" type="ORF">Z519_05507</name>
</gene>
<name>A0A0D2EWG3_CLAB1</name>
<dbReference type="EMBL" id="KN846986">
    <property type="protein sequence ID" value="KIW94191.1"/>
    <property type="molecule type" value="Genomic_DNA"/>
</dbReference>
<feature type="region of interest" description="Disordered" evidence="1">
    <location>
        <begin position="210"/>
        <end position="251"/>
    </location>
</feature>
<keyword evidence="3" id="KW-1185">Reference proteome</keyword>
<dbReference type="GeneID" id="27698435"/>
<proteinExistence type="predicted"/>
<protein>
    <submittedName>
        <fullName evidence="2">Uncharacterized protein</fullName>
    </submittedName>
</protein>
<feature type="region of interest" description="Disordered" evidence="1">
    <location>
        <begin position="160"/>
        <end position="189"/>
    </location>
</feature>
<sequence length="434" mass="48481">MPEPVSIATSVFSGFNAFIKAISLAAHYKEVPKEVKQLHTNIERAERTINIANRLLRSKAHYLDPRLREETRQSIEATENVLLLVRDSIEGCRKDLELQQTVTFKNRAAWLLWKNQGFLSQLQTLVNCLDALDRDILRLDMVHPPLILVGGSLAPPAYDDGDLEEYKHNGGDVQMAPSRGREKPPFPCSLTKRLRSCNNSSSQINLNSLADAQRTPEDFSSTLYNDNSDKSHRSDNRSPPQAVNGRENLNTRNMGEYADQFDMDTLEVDPTGLGLSFLQTGSNTRQVRFLQLNQDNTLSPVQRLQDVYISELPVAHDTTQSIEAPYPMPYSYSSNNPWRNIQANRSPPTPVDPPDGHRGPVSAFPPPPESDCTRSGTINTPTISDDGEGIAKNFLDHWSTAPAAPLDGNCLTGGLLPLEPQEKKVKWQRKSDFI</sequence>
<feature type="compositionally biased region" description="Polar residues" evidence="1">
    <location>
        <begin position="373"/>
        <end position="383"/>
    </location>
</feature>
<feature type="compositionally biased region" description="Basic and acidic residues" evidence="1">
    <location>
        <begin position="227"/>
        <end position="236"/>
    </location>
</feature>
<dbReference type="HOGENOM" id="CLU_051698_0_0_1"/>
<feature type="region of interest" description="Disordered" evidence="1">
    <location>
        <begin position="337"/>
        <end position="388"/>
    </location>
</feature>
<dbReference type="OrthoDB" id="4160560at2759"/>